<organism evidence="1 2">
    <name type="scientific">Mycobacterium lacus</name>
    <dbReference type="NCBI Taxonomy" id="169765"/>
    <lineage>
        <taxon>Bacteria</taxon>
        <taxon>Bacillati</taxon>
        <taxon>Actinomycetota</taxon>
        <taxon>Actinomycetes</taxon>
        <taxon>Mycobacteriales</taxon>
        <taxon>Mycobacteriaceae</taxon>
        <taxon>Mycobacterium</taxon>
    </lineage>
</organism>
<evidence type="ECO:0000313" key="1">
    <source>
        <dbReference type="EMBL" id="BBX95303.1"/>
    </source>
</evidence>
<sequence length="73" mass="8357">MWSDDIAVWRVGARGGNDKARALRVTDWFISATTQRRYELLDPSRVRRRVRQGLRPAARAACDRPSRPCGFAL</sequence>
<gene>
    <name evidence="1" type="ORF">MLAC_05970</name>
</gene>
<accession>A0A7I7NG59</accession>
<dbReference type="AlphaFoldDB" id="A0A7I7NG59"/>
<dbReference type="KEGG" id="mlj:MLAC_05970"/>
<keyword evidence="2" id="KW-1185">Reference proteome</keyword>
<protein>
    <submittedName>
        <fullName evidence="1">Uncharacterized protein</fullName>
    </submittedName>
</protein>
<dbReference type="EMBL" id="AP022581">
    <property type="protein sequence ID" value="BBX95303.1"/>
    <property type="molecule type" value="Genomic_DNA"/>
</dbReference>
<reference evidence="1 2" key="1">
    <citation type="journal article" date="2019" name="Emerg. Microbes Infect.">
        <title>Comprehensive subspecies identification of 175 nontuberculous mycobacteria species based on 7547 genomic profiles.</title>
        <authorList>
            <person name="Matsumoto Y."/>
            <person name="Kinjo T."/>
            <person name="Motooka D."/>
            <person name="Nabeya D."/>
            <person name="Jung N."/>
            <person name="Uechi K."/>
            <person name="Horii T."/>
            <person name="Iida T."/>
            <person name="Fujita J."/>
            <person name="Nakamura S."/>
        </authorList>
    </citation>
    <scope>NUCLEOTIDE SEQUENCE [LARGE SCALE GENOMIC DNA]</scope>
    <source>
        <strain evidence="1 2">JCM 15657</strain>
    </source>
</reference>
<evidence type="ECO:0000313" key="2">
    <source>
        <dbReference type="Proteomes" id="UP000466396"/>
    </source>
</evidence>
<proteinExistence type="predicted"/>
<name>A0A7I7NG59_9MYCO</name>
<dbReference type="Proteomes" id="UP000466396">
    <property type="component" value="Chromosome"/>
</dbReference>